<gene>
    <name evidence="3" type="ORF">FRACYDRAFT_246787</name>
</gene>
<feature type="compositionally biased region" description="Low complexity" evidence="1">
    <location>
        <begin position="225"/>
        <end position="255"/>
    </location>
</feature>
<evidence type="ECO:0000259" key="2">
    <source>
        <dbReference type="Pfam" id="PF09588"/>
    </source>
</evidence>
<dbReference type="Pfam" id="PF09588">
    <property type="entry name" value="YqaJ"/>
    <property type="match status" value="1"/>
</dbReference>
<dbReference type="SUPFAM" id="SSF52980">
    <property type="entry name" value="Restriction endonuclease-like"/>
    <property type="match status" value="1"/>
</dbReference>
<feature type="compositionally biased region" description="Polar residues" evidence="1">
    <location>
        <begin position="77"/>
        <end position="86"/>
    </location>
</feature>
<feature type="region of interest" description="Disordered" evidence="1">
    <location>
        <begin position="220"/>
        <end position="258"/>
    </location>
</feature>
<feature type="compositionally biased region" description="Low complexity" evidence="1">
    <location>
        <begin position="34"/>
        <end position="56"/>
    </location>
</feature>
<evidence type="ECO:0000256" key="1">
    <source>
        <dbReference type="SAM" id="MobiDB-lite"/>
    </source>
</evidence>
<evidence type="ECO:0000313" key="3">
    <source>
        <dbReference type="EMBL" id="OEU10912.1"/>
    </source>
</evidence>
<feature type="domain" description="YqaJ viral recombinase" evidence="2">
    <location>
        <begin position="172"/>
        <end position="391"/>
    </location>
</feature>
<dbReference type="PANTHER" id="PTHR46609:SF6">
    <property type="entry name" value="EXONUCLEASE, PHAGE-TYPE_RECB, C-TERMINAL DOMAIN-CONTAINING PROTEIN-RELATED"/>
    <property type="match status" value="1"/>
</dbReference>
<dbReference type="EMBL" id="KV784370">
    <property type="protein sequence ID" value="OEU10912.1"/>
    <property type="molecule type" value="Genomic_DNA"/>
</dbReference>
<feature type="compositionally biased region" description="Basic residues" evidence="1">
    <location>
        <begin position="415"/>
        <end position="430"/>
    </location>
</feature>
<organism evidence="3 4">
    <name type="scientific">Fragilariopsis cylindrus CCMP1102</name>
    <dbReference type="NCBI Taxonomy" id="635003"/>
    <lineage>
        <taxon>Eukaryota</taxon>
        <taxon>Sar</taxon>
        <taxon>Stramenopiles</taxon>
        <taxon>Ochrophyta</taxon>
        <taxon>Bacillariophyta</taxon>
        <taxon>Bacillariophyceae</taxon>
        <taxon>Bacillariophycidae</taxon>
        <taxon>Bacillariales</taxon>
        <taxon>Bacillariaceae</taxon>
        <taxon>Fragilariopsis</taxon>
    </lineage>
</organism>
<dbReference type="GO" id="GO:0006281">
    <property type="term" value="P:DNA repair"/>
    <property type="evidence" value="ECO:0007669"/>
    <property type="project" value="UniProtKB-ARBA"/>
</dbReference>
<dbReference type="AlphaFoldDB" id="A0A1E7EYB6"/>
<accession>A0A1E7EYB6</accession>
<dbReference type="Gene3D" id="3.90.320.10">
    <property type="match status" value="1"/>
</dbReference>
<feature type="region of interest" description="Disordered" evidence="1">
    <location>
        <begin position="405"/>
        <end position="438"/>
    </location>
</feature>
<dbReference type="InterPro" id="IPR019080">
    <property type="entry name" value="YqaJ_viral_recombinase"/>
</dbReference>
<feature type="region of interest" description="Disordered" evidence="1">
    <location>
        <begin position="34"/>
        <end position="117"/>
    </location>
</feature>
<dbReference type="InterPro" id="IPR051703">
    <property type="entry name" value="NF-kappa-B_Signaling_Reg"/>
</dbReference>
<dbReference type="InterPro" id="IPR011335">
    <property type="entry name" value="Restrct_endonuc-II-like"/>
</dbReference>
<dbReference type="InterPro" id="IPR011604">
    <property type="entry name" value="PDDEXK-like_dom_sf"/>
</dbReference>
<evidence type="ECO:0000313" key="4">
    <source>
        <dbReference type="Proteomes" id="UP000095751"/>
    </source>
</evidence>
<dbReference type="OrthoDB" id="48206at2759"/>
<dbReference type="Proteomes" id="UP000095751">
    <property type="component" value="Unassembled WGS sequence"/>
</dbReference>
<dbReference type="PANTHER" id="PTHR46609">
    <property type="entry name" value="EXONUCLEASE, PHAGE-TYPE/RECB, C-TERMINAL DOMAIN-CONTAINING PROTEIN"/>
    <property type="match status" value="1"/>
</dbReference>
<sequence length="507" mass="56482">MICFAVLFVVQNIGPKAVSSFSLTSSSASRASSSALFQSSTTTSESTTPSSSKSDTALMEAQAGGHSSNRRRRKQRIQNYLENKSGNNDDDEISTKTDATTVQSSSSSSSFKEPNEPLVPFESVKSVKLIAIDDDNDESVVRVEVSLMDDTTTTTVIINPIDIDQTVDFNLWMLFRKEIVDVSASQLSVVLDNNYFTSRAQLLSDKISVVRRRKKEEKKLLFQKQQQTQQNDVGVVVDNDPNNNSNNQTASSSSSRMGNSKACAWGVKMEPIAFAQYKDIVENNKGIIINDNVMSDEDDDGTNGEERRNIVEETGMYLMRYTDPDTKKTFTFGASPDGLVTEYNNSNEESVGVLEIKSLWGRRNKSTLPTFDQCPNRFYDQIQGQLAVCDKEWCDLMLFIPPGSTTGTGTTVQRSNKRKGKSKAKRRKQQVAKDANAAKVRKSKGNNYAIVRVKRNRIYWNETLLPALMKFCNEVESLSELSESELELKLLEEAKESDESESESVVA</sequence>
<dbReference type="InParanoid" id="A0A1E7EYB6"/>
<keyword evidence="4" id="KW-1185">Reference proteome</keyword>
<name>A0A1E7EYB6_9STRA</name>
<protein>
    <recommendedName>
        <fullName evidence="2">YqaJ viral recombinase domain-containing protein</fullName>
    </recommendedName>
</protein>
<reference evidence="3 4" key="1">
    <citation type="submission" date="2016-09" db="EMBL/GenBank/DDBJ databases">
        <title>Extensive genetic diversity and differential bi-allelic expression allows diatom success in the polar Southern Ocean.</title>
        <authorList>
            <consortium name="DOE Joint Genome Institute"/>
            <person name="Mock T."/>
            <person name="Otillar R.P."/>
            <person name="Strauss J."/>
            <person name="Dupont C."/>
            <person name="Frickenhaus S."/>
            <person name="Maumus F."/>
            <person name="Mcmullan M."/>
            <person name="Sanges R."/>
            <person name="Schmutz J."/>
            <person name="Toseland A."/>
            <person name="Valas R."/>
            <person name="Veluchamy A."/>
            <person name="Ward B.J."/>
            <person name="Allen A."/>
            <person name="Barry K."/>
            <person name="Falciatore A."/>
            <person name="Ferrante M."/>
            <person name="Fortunato A.E."/>
            <person name="Gloeckner G."/>
            <person name="Gruber A."/>
            <person name="Hipkin R."/>
            <person name="Janech M."/>
            <person name="Kroth P."/>
            <person name="Leese F."/>
            <person name="Lindquist E."/>
            <person name="Lyon B.R."/>
            <person name="Martin J."/>
            <person name="Mayer C."/>
            <person name="Parker M."/>
            <person name="Quesneville H."/>
            <person name="Raymond J."/>
            <person name="Uhlig C."/>
            <person name="Valentin K.U."/>
            <person name="Worden A.Z."/>
            <person name="Armbrust E.V."/>
            <person name="Bowler C."/>
            <person name="Green B."/>
            <person name="Moulton V."/>
            <person name="Van Oosterhout C."/>
            <person name="Grigoriev I."/>
        </authorList>
    </citation>
    <scope>NUCLEOTIDE SEQUENCE [LARGE SCALE GENOMIC DNA]</scope>
    <source>
        <strain evidence="3 4">CCMP1102</strain>
    </source>
</reference>
<proteinExistence type="predicted"/>
<dbReference type="KEGG" id="fcy:FRACYDRAFT_246787"/>